<dbReference type="PANTHER" id="PTHR34382">
    <property type="entry name" value="PTS SYSTEM N,N'-DIACETYLCHITOBIOSE-SPECIFIC EIIA COMPONENT"/>
    <property type="match status" value="1"/>
</dbReference>
<evidence type="ECO:0000256" key="6">
    <source>
        <dbReference type="PIRSR" id="PIRSR000699-2"/>
    </source>
</evidence>
<evidence type="ECO:0000256" key="5">
    <source>
        <dbReference type="PIRSR" id="PIRSR000699-1"/>
    </source>
</evidence>
<keyword evidence="2" id="KW-0762">Sugar transport</keyword>
<dbReference type="CDD" id="cd00215">
    <property type="entry name" value="PTS_IIA_lac"/>
    <property type="match status" value="1"/>
</dbReference>
<evidence type="ECO:0000256" key="4">
    <source>
        <dbReference type="ARBA" id="ARBA00022683"/>
    </source>
</evidence>
<dbReference type="Pfam" id="PF02255">
    <property type="entry name" value="PTS_IIA"/>
    <property type="match status" value="1"/>
</dbReference>
<keyword evidence="9" id="KW-1185">Reference proteome</keyword>
<protein>
    <recommendedName>
        <fullName evidence="10">PTS lactose/cellobiose transporter subunit IIA</fullName>
    </recommendedName>
</protein>
<dbReference type="KEGG" id="sns:VC03_00430"/>
<evidence type="ECO:0000256" key="3">
    <source>
        <dbReference type="ARBA" id="ARBA00022679"/>
    </source>
</evidence>
<dbReference type="PANTHER" id="PTHR34382:SF7">
    <property type="entry name" value="PTS SYSTEM N,N'-DIACETYLCHITOBIOSE-SPECIFIC EIIA COMPONENT"/>
    <property type="match status" value="1"/>
</dbReference>
<dbReference type="STRING" id="187101.VC03_00430"/>
<keyword evidence="6" id="KW-0479">Metal-binding</keyword>
<dbReference type="AlphaFoldDB" id="A0A0E3ZA38"/>
<comment type="cofactor">
    <cofactor evidence="6">
        <name>Mg(2+)</name>
        <dbReference type="ChEBI" id="CHEBI:18420"/>
    </cofactor>
    <text evidence="6">Binds 1 Mg(2+) ion per trimer.</text>
</comment>
<evidence type="ECO:0000256" key="2">
    <source>
        <dbReference type="ARBA" id="ARBA00022597"/>
    </source>
</evidence>
<evidence type="ECO:0000313" key="8">
    <source>
        <dbReference type="EMBL" id="AKC95060.1"/>
    </source>
</evidence>
<gene>
    <name evidence="8" type="ORF">VC03_00430</name>
</gene>
<keyword evidence="6" id="KW-0460">Magnesium</keyword>
<name>A0A0E3ZA38_9FUSO</name>
<evidence type="ECO:0000256" key="1">
    <source>
        <dbReference type="ARBA" id="ARBA00022448"/>
    </source>
</evidence>
<dbReference type="InterPro" id="IPR003188">
    <property type="entry name" value="PTS_IIA_lac/cel"/>
</dbReference>
<keyword evidence="3" id="KW-0808">Transferase</keyword>
<dbReference type="GO" id="GO:0016740">
    <property type="term" value="F:transferase activity"/>
    <property type="evidence" value="ECO:0007669"/>
    <property type="project" value="UniProtKB-KW"/>
</dbReference>
<dbReference type="PROSITE" id="PS51095">
    <property type="entry name" value="PTS_EIIA_TYPE_3"/>
    <property type="match status" value="1"/>
</dbReference>
<keyword evidence="1" id="KW-0813">Transport</keyword>
<accession>A0A0E3ZA38</accession>
<feature type="modified residue" description="Phosphohistidine; by HPr" evidence="7">
    <location>
        <position position="77"/>
    </location>
</feature>
<dbReference type="OrthoDB" id="350602at2"/>
<dbReference type="PIRSF" id="PIRSF000699">
    <property type="entry name" value="PTS_IILac_III"/>
    <property type="match status" value="1"/>
</dbReference>
<proteinExistence type="predicted"/>
<dbReference type="InterPro" id="IPR036542">
    <property type="entry name" value="PTS_IIA_lac/cel_sf"/>
</dbReference>
<dbReference type="GO" id="GO:0009401">
    <property type="term" value="P:phosphoenolpyruvate-dependent sugar phosphotransferase system"/>
    <property type="evidence" value="ECO:0007669"/>
    <property type="project" value="UniProtKB-KW"/>
</dbReference>
<dbReference type="EMBL" id="CP011280">
    <property type="protein sequence ID" value="AKC95060.1"/>
    <property type="molecule type" value="Genomic_DNA"/>
</dbReference>
<evidence type="ECO:0008006" key="10">
    <source>
        <dbReference type="Google" id="ProtNLM"/>
    </source>
</evidence>
<dbReference type="GO" id="GO:0046872">
    <property type="term" value="F:metal ion binding"/>
    <property type="evidence" value="ECO:0007669"/>
    <property type="project" value="UniProtKB-KW"/>
</dbReference>
<keyword evidence="4" id="KW-0598">Phosphotransferase system</keyword>
<dbReference type="Proteomes" id="UP000033103">
    <property type="component" value="Chromosome"/>
</dbReference>
<sequence length="105" mass="11867">MKEEMETIVFEIISNAGCVKGICYEALDLAIEGKIDEAYKKLDEANEYLLKAHEIQTNLIQKEVNGEKVELSVLFVHAQDHLMSCIEIKNLVSKLIKLCEVKNNG</sequence>
<dbReference type="SUPFAM" id="SSF46973">
    <property type="entry name" value="Enzyme IIa from lactose specific PTS, IIa-lac"/>
    <property type="match status" value="1"/>
</dbReference>
<reference evidence="8 9" key="1">
    <citation type="journal article" date="2012" name="BMC Genomics">
        <title>Genomic sequence analysis and characterization of Sneathia amnii sp. nov.</title>
        <authorList>
            <consortium name="Vaginal Microbiome Consortium (additional members)"/>
            <person name="Harwich M.D.Jr."/>
            <person name="Serrano M.G."/>
            <person name="Fettweis J.M."/>
            <person name="Alves J.M."/>
            <person name="Reimers M.A."/>
            <person name="Buck G.A."/>
            <person name="Jefferson K.K."/>
        </authorList>
    </citation>
    <scope>NUCLEOTIDE SEQUENCE [LARGE SCALE GENOMIC DNA]</scope>
    <source>
        <strain evidence="8 9">SN35</strain>
    </source>
</reference>
<feature type="active site" description="Tele-phosphohistidine intermediate" evidence="5">
    <location>
        <position position="77"/>
    </location>
</feature>
<evidence type="ECO:0000313" key="9">
    <source>
        <dbReference type="Proteomes" id="UP000033103"/>
    </source>
</evidence>
<organism evidence="8 9">
    <name type="scientific">Sneathia vaginalis</name>
    <dbReference type="NCBI Taxonomy" id="187101"/>
    <lineage>
        <taxon>Bacteria</taxon>
        <taxon>Fusobacteriati</taxon>
        <taxon>Fusobacteriota</taxon>
        <taxon>Fusobacteriia</taxon>
        <taxon>Fusobacteriales</taxon>
        <taxon>Leptotrichiaceae</taxon>
        <taxon>Sneathia</taxon>
    </lineage>
</organism>
<dbReference type="PATRIC" id="fig|1069640.6.peg.79"/>
<evidence type="ECO:0000256" key="7">
    <source>
        <dbReference type="PROSITE-ProRule" id="PRU00418"/>
    </source>
</evidence>
<dbReference type="RefSeq" id="WP_046328166.1">
    <property type="nucleotide sequence ID" value="NZ_CAUPIC010000015.1"/>
</dbReference>
<dbReference type="Gene3D" id="1.20.58.80">
    <property type="entry name" value="Phosphotransferase system, lactose/cellobiose-type IIA subunit"/>
    <property type="match status" value="1"/>
</dbReference>
<dbReference type="HOGENOM" id="CLU_152490_1_0_0"/>
<feature type="binding site" evidence="6">
    <location>
        <position position="80"/>
    </location>
    <ligand>
        <name>Mg(2+)</name>
        <dbReference type="ChEBI" id="CHEBI:18420"/>
        <note>ligand shared between all trimeric partners</note>
    </ligand>
</feature>